<dbReference type="Gene3D" id="3.40.350.10">
    <property type="entry name" value="Creatinase/prolidase N-terminal domain"/>
    <property type="match status" value="2"/>
</dbReference>
<feature type="domain" description="Creatinase N-terminal" evidence="6">
    <location>
        <begin position="87"/>
        <end position="216"/>
    </location>
</feature>
<dbReference type="InterPro" id="IPR029149">
    <property type="entry name" value="Creatin/AminoP/Spt16_N"/>
</dbReference>
<dbReference type="SUPFAM" id="SSF53092">
    <property type="entry name" value="Creatinase/prolidase N-terminal domain"/>
    <property type="match status" value="1"/>
</dbReference>
<dbReference type="InterPro" id="IPR050422">
    <property type="entry name" value="X-Pro_aminopeptidase_P"/>
</dbReference>
<dbReference type="InterPro" id="IPR036005">
    <property type="entry name" value="Creatinase/aminopeptidase-like"/>
</dbReference>
<dbReference type="InterPro" id="IPR000587">
    <property type="entry name" value="Creatinase_N"/>
</dbReference>
<feature type="domain" description="Peptidase M24 C-terminal" evidence="7">
    <location>
        <begin position="680"/>
        <end position="741"/>
    </location>
</feature>
<dbReference type="InterPro" id="IPR000994">
    <property type="entry name" value="Pept_M24"/>
</dbReference>
<dbReference type="PANTHER" id="PTHR43763">
    <property type="entry name" value="XAA-PRO AMINOPEPTIDASE 1"/>
    <property type="match status" value="1"/>
</dbReference>
<proteinExistence type="inferred from homology"/>
<gene>
    <name evidence="8" type="ORF">OEZ85_005257</name>
</gene>
<dbReference type="Proteomes" id="UP001244341">
    <property type="component" value="Chromosome 12b"/>
</dbReference>
<evidence type="ECO:0000259" key="6">
    <source>
        <dbReference type="Pfam" id="PF01321"/>
    </source>
</evidence>
<evidence type="ECO:0008006" key="10">
    <source>
        <dbReference type="Google" id="ProtNLM"/>
    </source>
</evidence>
<evidence type="ECO:0000313" key="9">
    <source>
        <dbReference type="Proteomes" id="UP001244341"/>
    </source>
</evidence>
<dbReference type="PANTHER" id="PTHR43763:SF6">
    <property type="entry name" value="XAA-PRO AMINOPEPTIDASE 1"/>
    <property type="match status" value="1"/>
</dbReference>
<organism evidence="8 9">
    <name type="scientific">Tetradesmus obliquus</name>
    <name type="common">Green alga</name>
    <name type="synonym">Acutodesmus obliquus</name>
    <dbReference type="NCBI Taxonomy" id="3088"/>
    <lineage>
        <taxon>Eukaryota</taxon>
        <taxon>Viridiplantae</taxon>
        <taxon>Chlorophyta</taxon>
        <taxon>core chlorophytes</taxon>
        <taxon>Chlorophyceae</taxon>
        <taxon>CS clade</taxon>
        <taxon>Sphaeropleales</taxon>
        <taxon>Scenedesmaceae</taxon>
        <taxon>Tetradesmus</taxon>
    </lineage>
</organism>
<dbReference type="Pfam" id="PF16189">
    <property type="entry name" value="Creatinase_N_2"/>
    <property type="match status" value="1"/>
</dbReference>
<feature type="region of interest" description="Disordered" evidence="4">
    <location>
        <begin position="44"/>
        <end position="63"/>
    </location>
</feature>
<dbReference type="Pfam" id="PF01321">
    <property type="entry name" value="Creatinase_N"/>
    <property type="match status" value="1"/>
</dbReference>
<feature type="compositionally biased region" description="Low complexity" evidence="4">
    <location>
        <begin position="45"/>
        <end position="63"/>
    </location>
</feature>
<evidence type="ECO:0000259" key="5">
    <source>
        <dbReference type="Pfam" id="PF00557"/>
    </source>
</evidence>
<comment type="similarity">
    <text evidence="1">Belongs to the peptidase M24B family.</text>
</comment>
<dbReference type="InterPro" id="IPR032416">
    <property type="entry name" value="Peptidase_M24_C"/>
</dbReference>
<reference evidence="8 9" key="1">
    <citation type="submission" date="2023-05" db="EMBL/GenBank/DDBJ databases">
        <title>A 100% complete, gapless, phased diploid assembly of the Scenedesmus obliquus UTEX 3031 genome.</title>
        <authorList>
            <person name="Biondi T.C."/>
            <person name="Hanschen E.R."/>
            <person name="Kwon T."/>
            <person name="Eng W."/>
            <person name="Kruse C.P.S."/>
            <person name="Koehler S.I."/>
            <person name="Kunde Y."/>
            <person name="Gleasner C.D."/>
            <person name="You Mak K.T."/>
            <person name="Polle J."/>
            <person name="Hovde B.T."/>
            <person name="Starkenburg S.R."/>
        </authorList>
    </citation>
    <scope>NUCLEOTIDE SEQUENCE [LARGE SCALE GENOMIC DNA]</scope>
    <source>
        <strain evidence="8 9">DOE0152z</strain>
    </source>
</reference>
<keyword evidence="9" id="KW-1185">Reference proteome</keyword>
<evidence type="ECO:0000256" key="4">
    <source>
        <dbReference type="SAM" id="MobiDB-lite"/>
    </source>
</evidence>
<keyword evidence="3" id="KW-0378">Hydrolase</keyword>
<dbReference type="Pfam" id="PF00557">
    <property type="entry name" value="Peptidase_M24"/>
    <property type="match status" value="2"/>
</dbReference>
<dbReference type="CDD" id="cd01085">
    <property type="entry name" value="APP"/>
    <property type="match status" value="1"/>
</dbReference>
<evidence type="ECO:0000256" key="2">
    <source>
        <dbReference type="ARBA" id="ARBA00022723"/>
    </source>
</evidence>
<dbReference type="Gene3D" id="3.90.230.10">
    <property type="entry name" value="Creatinase/methionine aminopeptidase superfamily"/>
    <property type="match status" value="2"/>
</dbReference>
<evidence type="ECO:0000259" key="7">
    <source>
        <dbReference type="Pfam" id="PF16188"/>
    </source>
</evidence>
<evidence type="ECO:0000256" key="1">
    <source>
        <dbReference type="ARBA" id="ARBA00008766"/>
    </source>
</evidence>
<protein>
    <recommendedName>
        <fullName evidence="10">Aminopeptidase P N-terminal domain-containing protein</fullName>
    </recommendedName>
</protein>
<evidence type="ECO:0000313" key="8">
    <source>
        <dbReference type="EMBL" id="WIA20915.1"/>
    </source>
</evidence>
<keyword evidence="2" id="KW-0479">Metal-binding</keyword>
<dbReference type="Pfam" id="PF16188">
    <property type="entry name" value="Peptidase_M24_C"/>
    <property type="match status" value="1"/>
</dbReference>
<feature type="domain" description="Peptidase M24" evidence="5">
    <location>
        <begin position="422"/>
        <end position="527"/>
    </location>
</feature>
<dbReference type="EMBL" id="CP126219">
    <property type="protein sequence ID" value="WIA20915.1"/>
    <property type="molecule type" value="Genomic_DNA"/>
</dbReference>
<dbReference type="InterPro" id="IPR033740">
    <property type="entry name" value="Pept_M24B"/>
</dbReference>
<evidence type="ECO:0000256" key="3">
    <source>
        <dbReference type="ARBA" id="ARBA00022801"/>
    </source>
</evidence>
<feature type="domain" description="Peptidase M24" evidence="5">
    <location>
        <begin position="531"/>
        <end position="668"/>
    </location>
</feature>
<dbReference type="SUPFAM" id="SSF55920">
    <property type="entry name" value="Creatinase/aminopeptidase"/>
    <property type="match status" value="2"/>
</dbReference>
<name>A0ABY8UIE6_TETOB</name>
<sequence>MRSSVAFGVSSRARTLAQTGRPAAVWRLAGSLASFGLKDARQTASSSCQEQTRSSSSTASHSARRTLSIRAAMASNGAAAAAAADLRLVKLRAAMAAADGGQGVAAYIVPTEDPHMSEYPPDHFKRREYISSFTGSAGTAVITAEQALLWTDGRYFLQAETELGPGWTLMRGGTGSCPEINDWLADSLPEGSRVGFDPFCHTVEAVNKLKSKLQEKGLEAVPLLADGNLVDQAWGADRPGLPTAPLRVHAAEWAGASIQQKVDEVRQKLAGVKADCFLATTLDEVAWLYNLRGSDVPYNPVFVSYALVSLTDAVLYTNPEKVTPAVAEHLKAGGVVVRPYEQLVADVKAKASAKARIAMDMSNVSYAVFQAAEEAAAAGPRGRKRNAADAVVPAAAGGSKAVVDLVSPIVAAKAIKNGAELEGMRQAHLRDAVAICDFLQWLEAKIASGATLTEVEVDLELTGRRKQQQGFIEPSFPTIAGANGNGAIIHYRAQEGSCKTVDAKTLLLIDSGSQYDCGTTDITRTPHLTVDAKTLLLIDSGGQYDCGTTDITRTMHFGSPSEHQRRCYTRVLQGHIALSQAVFPEGTPGTAIDTLARLPLWRDGLNYRHGTGHGVGAALNVHEGPQSISTRYWITTPLQVGMICSNEPGYYEDGGFGIRVENLLVIKEADTEFRFGGATFMAFEDLTLVPIQTKMISAELLTASEEQWLDGYHKLVWERVSPLLADKPDVLAWLKRNTAPLKEQLAAAGAAAPAPAMAAV</sequence>
<accession>A0ABY8UIE6</accession>